<evidence type="ECO:0000256" key="7">
    <source>
        <dbReference type="ARBA" id="ARBA00023136"/>
    </source>
</evidence>
<keyword evidence="10" id="KW-1185">Reference proteome</keyword>
<dbReference type="EMBL" id="JBHTLM010000012">
    <property type="protein sequence ID" value="MFD1177909.1"/>
    <property type="molecule type" value="Genomic_DNA"/>
</dbReference>
<comment type="similarity">
    <text evidence="2">Belongs to the amino acid-polyamine-organocation (APC) superfamily. Spore germination protein (SGP) (TC 2.A.3.9) family.</text>
</comment>
<evidence type="ECO:0000256" key="1">
    <source>
        <dbReference type="ARBA" id="ARBA00004141"/>
    </source>
</evidence>
<keyword evidence="7 8" id="KW-0472">Membrane</keyword>
<feature type="transmembrane region" description="Helical" evidence="8">
    <location>
        <begin position="306"/>
        <end position="322"/>
    </location>
</feature>
<keyword evidence="5 8" id="KW-0812">Transmembrane</keyword>
<protein>
    <submittedName>
        <fullName evidence="9">GerAB/ArcD/ProY family transporter</fullName>
    </submittedName>
</protein>
<dbReference type="Proteomes" id="UP001597262">
    <property type="component" value="Unassembled WGS sequence"/>
</dbReference>
<comment type="subcellular location">
    <subcellularLocation>
        <location evidence="1">Membrane</location>
        <topology evidence="1">Multi-pass membrane protein</topology>
    </subcellularLocation>
</comment>
<evidence type="ECO:0000256" key="5">
    <source>
        <dbReference type="ARBA" id="ARBA00022692"/>
    </source>
</evidence>
<feature type="transmembrane region" description="Helical" evidence="8">
    <location>
        <begin position="187"/>
        <end position="207"/>
    </location>
</feature>
<evidence type="ECO:0000313" key="9">
    <source>
        <dbReference type="EMBL" id="MFD1177909.1"/>
    </source>
</evidence>
<evidence type="ECO:0000313" key="10">
    <source>
        <dbReference type="Proteomes" id="UP001597262"/>
    </source>
</evidence>
<dbReference type="PANTHER" id="PTHR34975:SF2">
    <property type="entry name" value="SPORE GERMINATION PROTEIN A2"/>
    <property type="match status" value="1"/>
</dbReference>
<feature type="transmembrane region" description="Helical" evidence="8">
    <location>
        <begin position="12"/>
        <end position="34"/>
    </location>
</feature>
<dbReference type="PANTHER" id="PTHR34975">
    <property type="entry name" value="SPORE GERMINATION PROTEIN A2"/>
    <property type="match status" value="1"/>
</dbReference>
<organism evidence="9 10">
    <name type="scientific">Paenibacillus puldeungensis</name>
    <dbReference type="NCBI Taxonomy" id="696536"/>
    <lineage>
        <taxon>Bacteria</taxon>
        <taxon>Bacillati</taxon>
        <taxon>Bacillota</taxon>
        <taxon>Bacilli</taxon>
        <taxon>Bacillales</taxon>
        <taxon>Paenibacillaceae</taxon>
        <taxon>Paenibacillus</taxon>
    </lineage>
</organism>
<dbReference type="RefSeq" id="WP_379320357.1">
    <property type="nucleotide sequence ID" value="NZ_JBHTLM010000012.1"/>
</dbReference>
<feature type="transmembrane region" description="Helical" evidence="8">
    <location>
        <begin position="81"/>
        <end position="105"/>
    </location>
</feature>
<accession>A0ABW3RZM2</accession>
<feature type="transmembrane region" description="Helical" evidence="8">
    <location>
        <begin position="219"/>
        <end position="241"/>
    </location>
</feature>
<dbReference type="NCBIfam" id="TIGR00912">
    <property type="entry name" value="2A0309"/>
    <property type="match status" value="1"/>
</dbReference>
<proteinExistence type="inferred from homology"/>
<dbReference type="Gene3D" id="1.20.1740.10">
    <property type="entry name" value="Amino acid/polyamine transporter I"/>
    <property type="match status" value="1"/>
</dbReference>
<sequence length="380" mass="41972">MINQEQISTNQFVWLLFIIITSVTVLQAPGILMQTGSRDAWMSVVGGIILDVLLAIAYAYMGLRFPKENFVQYSSTILGRWIGTIVGLMFPFLFLLTSVLVMRSFSMIIHTAFLPKTPLPIISITGYAVIAYGARKGIEVIARVSEILGPIYFISVIIISLILLPSADIQRIKPILENGFLPVIKGSSYIVTNYGICIIMAMFIPICNQPRNGFFAKFTAINLGGFLVGIIVVFSIMVFGYQQGVNKIAPSLSLLRVANLGTFFERFEIMWMLIAVGAAIIGSAQLIWAVSVGVSQTFGMNHYKPLVLSVCLISIVLGETSFHNQGLHAEFLQFTAPIVAFFIETILEVFLLIMALILKKGEKGHFKDIKLWPTQGQSKS</sequence>
<comment type="caution">
    <text evidence="9">The sequence shown here is derived from an EMBL/GenBank/DDBJ whole genome shotgun (WGS) entry which is preliminary data.</text>
</comment>
<keyword evidence="3" id="KW-0813">Transport</keyword>
<feature type="transmembrane region" description="Helical" evidence="8">
    <location>
        <begin position="334"/>
        <end position="358"/>
    </location>
</feature>
<gene>
    <name evidence="9" type="ORF">ACFQ3W_16585</name>
</gene>
<evidence type="ECO:0000256" key="8">
    <source>
        <dbReference type="SAM" id="Phobius"/>
    </source>
</evidence>
<feature type="transmembrane region" description="Helical" evidence="8">
    <location>
        <begin position="40"/>
        <end position="60"/>
    </location>
</feature>
<evidence type="ECO:0000256" key="4">
    <source>
        <dbReference type="ARBA" id="ARBA00022544"/>
    </source>
</evidence>
<feature type="transmembrane region" description="Helical" evidence="8">
    <location>
        <begin position="147"/>
        <end position="167"/>
    </location>
</feature>
<keyword evidence="6 8" id="KW-1133">Transmembrane helix</keyword>
<keyword evidence="4" id="KW-0309">Germination</keyword>
<evidence type="ECO:0000256" key="2">
    <source>
        <dbReference type="ARBA" id="ARBA00007998"/>
    </source>
</evidence>
<dbReference type="Pfam" id="PF03845">
    <property type="entry name" value="Spore_permease"/>
    <property type="match status" value="1"/>
</dbReference>
<feature type="transmembrane region" description="Helical" evidence="8">
    <location>
        <begin position="269"/>
        <end position="294"/>
    </location>
</feature>
<name>A0ABW3RZM2_9BACL</name>
<evidence type="ECO:0000256" key="3">
    <source>
        <dbReference type="ARBA" id="ARBA00022448"/>
    </source>
</evidence>
<feature type="transmembrane region" description="Helical" evidence="8">
    <location>
        <begin position="117"/>
        <end position="135"/>
    </location>
</feature>
<evidence type="ECO:0000256" key="6">
    <source>
        <dbReference type="ARBA" id="ARBA00022989"/>
    </source>
</evidence>
<reference evidence="10" key="1">
    <citation type="journal article" date="2019" name="Int. J. Syst. Evol. Microbiol.">
        <title>The Global Catalogue of Microorganisms (GCM) 10K type strain sequencing project: providing services to taxonomists for standard genome sequencing and annotation.</title>
        <authorList>
            <consortium name="The Broad Institute Genomics Platform"/>
            <consortium name="The Broad Institute Genome Sequencing Center for Infectious Disease"/>
            <person name="Wu L."/>
            <person name="Ma J."/>
        </authorList>
    </citation>
    <scope>NUCLEOTIDE SEQUENCE [LARGE SCALE GENOMIC DNA]</scope>
    <source>
        <strain evidence="10">CCUG 59189</strain>
    </source>
</reference>
<dbReference type="InterPro" id="IPR004761">
    <property type="entry name" value="Spore_GerAB"/>
</dbReference>